<keyword evidence="2" id="KW-1185">Reference proteome</keyword>
<protein>
    <submittedName>
        <fullName evidence="1">Insoluble matrix shell protein</fullName>
    </submittedName>
</protein>
<accession>A0AAW2Z3J5</accession>
<evidence type="ECO:0000313" key="2">
    <source>
        <dbReference type="Proteomes" id="UP001431209"/>
    </source>
</evidence>
<sequence>MVDFISRYNYATDVRTDTFAQPGAGSGKYPNNTDCNDVWEASIRDGLIPLESKKCPEMEQPEVGHYVSLVIWPSMDFHWYRKDLEGYWSHKPGSTKVKDVDASQNKILNPDKADIKPYTEICGYYIAIPSKITIK</sequence>
<organism evidence="1 2">
    <name type="scientific">Acrasis kona</name>
    <dbReference type="NCBI Taxonomy" id="1008807"/>
    <lineage>
        <taxon>Eukaryota</taxon>
        <taxon>Discoba</taxon>
        <taxon>Heterolobosea</taxon>
        <taxon>Tetramitia</taxon>
        <taxon>Eutetramitia</taxon>
        <taxon>Acrasidae</taxon>
        <taxon>Acrasis</taxon>
    </lineage>
</organism>
<reference evidence="1 2" key="1">
    <citation type="submission" date="2024-03" db="EMBL/GenBank/DDBJ databases">
        <title>The Acrasis kona genome and developmental transcriptomes reveal deep origins of eukaryotic multicellular pathways.</title>
        <authorList>
            <person name="Sheikh S."/>
            <person name="Fu C.-J."/>
            <person name="Brown M.W."/>
            <person name="Baldauf S.L."/>
        </authorList>
    </citation>
    <scope>NUCLEOTIDE SEQUENCE [LARGE SCALE GENOMIC DNA]</scope>
    <source>
        <strain evidence="1 2">ATCC MYA-3509</strain>
    </source>
</reference>
<dbReference type="Proteomes" id="UP001431209">
    <property type="component" value="Unassembled WGS sequence"/>
</dbReference>
<dbReference type="AlphaFoldDB" id="A0AAW2Z3J5"/>
<proteinExistence type="predicted"/>
<name>A0AAW2Z3J5_9EUKA</name>
<dbReference type="EMBL" id="JAOPGA020001010">
    <property type="protein sequence ID" value="KAL0483984.1"/>
    <property type="molecule type" value="Genomic_DNA"/>
</dbReference>
<comment type="caution">
    <text evidence="1">The sequence shown here is derived from an EMBL/GenBank/DDBJ whole genome shotgun (WGS) entry which is preliminary data.</text>
</comment>
<evidence type="ECO:0000313" key="1">
    <source>
        <dbReference type="EMBL" id="KAL0483984.1"/>
    </source>
</evidence>
<gene>
    <name evidence="1" type="ORF">AKO1_004618</name>
</gene>